<dbReference type="AlphaFoldDB" id="A0A432LBR1"/>
<dbReference type="Proteomes" id="UP000287910">
    <property type="component" value="Unassembled WGS sequence"/>
</dbReference>
<evidence type="ECO:0000313" key="2">
    <source>
        <dbReference type="Proteomes" id="UP000287910"/>
    </source>
</evidence>
<proteinExistence type="predicted"/>
<dbReference type="InterPro" id="IPR020108">
    <property type="entry name" value="Spore_coat_CotD"/>
</dbReference>
<dbReference type="RefSeq" id="WP_126659047.1">
    <property type="nucleotide sequence ID" value="NZ_RYYR01000011.1"/>
</dbReference>
<protein>
    <recommendedName>
        <fullName evidence="3">Spore coat protein D</fullName>
    </recommendedName>
</protein>
<evidence type="ECO:0000313" key="1">
    <source>
        <dbReference type="EMBL" id="RUL52200.1"/>
    </source>
</evidence>
<organism evidence="1 2">
    <name type="scientific">Lysinibacillus antri</name>
    <dbReference type="NCBI Taxonomy" id="2498145"/>
    <lineage>
        <taxon>Bacteria</taxon>
        <taxon>Bacillati</taxon>
        <taxon>Bacillota</taxon>
        <taxon>Bacilli</taxon>
        <taxon>Bacillales</taxon>
        <taxon>Bacillaceae</taxon>
        <taxon>Lysinibacillus</taxon>
    </lineage>
</organism>
<gene>
    <name evidence="1" type="ORF">EK386_10135</name>
</gene>
<accession>A0A432LBR1</accession>
<dbReference type="Pfam" id="PF11122">
    <property type="entry name" value="Spore-coat_CotD"/>
    <property type="match status" value="1"/>
</dbReference>
<reference evidence="1 2" key="1">
    <citation type="submission" date="2018-12" db="EMBL/GenBank/DDBJ databases">
        <title>Lysinibacillus antri sp. nov., isolated from a cave soil.</title>
        <authorList>
            <person name="Narsing Rao M.P."/>
            <person name="Zhang H."/>
            <person name="Dong Z.-Y."/>
            <person name="Niu X.-K."/>
            <person name="Zhang K."/>
            <person name="Fang B.-Z."/>
            <person name="Kang Y.-Q."/>
            <person name="Xiao M."/>
            <person name="Li W.-J."/>
        </authorList>
    </citation>
    <scope>NUCLEOTIDE SEQUENCE [LARGE SCALE GENOMIC DNA]</scope>
    <source>
        <strain evidence="1 2">SYSU K30002</strain>
    </source>
</reference>
<comment type="caution">
    <text evidence="1">The sequence shown here is derived from an EMBL/GenBank/DDBJ whole genome shotgun (WGS) entry which is preliminary data.</text>
</comment>
<keyword evidence="2" id="KW-1185">Reference proteome</keyword>
<name>A0A432LBR1_9BACI</name>
<dbReference type="EMBL" id="RYYR01000011">
    <property type="protein sequence ID" value="RUL52200.1"/>
    <property type="molecule type" value="Genomic_DNA"/>
</dbReference>
<sequence length="104" mass="12206">MRNRNCGCGRKTVHCCPPNIHPTRVAPARVSPTQEVVKTNIFNTVVPHYHPVHTRTVNRHYTHHQHYFPQTQSVENEYFENQRNCGTPENPNPNCFPVRRRFGF</sequence>
<evidence type="ECO:0008006" key="3">
    <source>
        <dbReference type="Google" id="ProtNLM"/>
    </source>
</evidence>